<feature type="domain" description="PPE family C-terminal" evidence="2">
    <location>
        <begin position="296"/>
        <end position="356"/>
    </location>
</feature>
<name>A0ABY4QGD6_9MYCO</name>
<organism evidence="3 4">
    <name type="scientific">Candidatus Mycobacterium methanotrophicum</name>
    <dbReference type="NCBI Taxonomy" id="2943498"/>
    <lineage>
        <taxon>Bacteria</taxon>
        <taxon>Bacillati</taxon>
        <taxon>Actinomycetota</taxon>
        <taxon>Actinomycetes</taxon>
        <taxon>Mycobacteriales</taxon>
        <taxon>Mycobacteriaceae</taxon>
        <taxon>Mycobacterium</taxon>
    </lineage>
</organism>
<evidence type="ECO:0000259" key="2">
    <source>
        <dbReference type="Pfam" id="PF12484"/>
    </source>
</evidence>
<keyword evidence="4" id="KW-1185">Reference proteome</keyword>
<feature type="domain" description="PPE" evidence="1">
    <location>
        <begin position="2"/>
        <end position="164"/>
    </location>
</feature>
<dbReference type="RefSeq" id="WP_219067764.1">
    <property type="nucleotide sequence ID" value="NZ_CAJUXY010000024.1"/>
</dbReference>
<dbReference type="PANTHER" id="PTHR46766:SF1">
    <property type="entry name" value="GLUTAMINE-RICH PROTEIN 2"/>
    <property type="match status" value="1"/>
</dbReference>
<dbReference type="InterPro" id="IPR000030">
    <property type="entry name" value="PPE_dom"/>
</dbReference>
<dbReference type="Proteomes" id="UP001056610">
    <property type="component" value="Chromosome"/>
</dbReference>
<dbReference type="Pfam" id="PF00823">
    <property type="entry name" value="PPE"/>
    <property type="match status" value="1"/>
</dbReference>
<evidence type="ECO:0000313" key="3">
    <source>
        <dbReference type="EMBL" id="UQX09413.1"/>
    </source>
</evidence>
<sequence length="419" mass="42730">MDFALLPPEVNSGRMYAGPGAGPMLAAAAAWEALAAELTTSATGYQSVTSELTGSEWLGCASASMAAAVSPYLTWLHASAAVAEQAAAQAMAAAAAYEAAFAMTVPPPVIEANRALLMALVATNFFGQNTPAIMATEALYGDMWAQDAVAMYGYAADSARATALTPFSQPPTTVNPAGLSEQVSAASHCAGPVTGVNSQTLFQLTAALPGPSHQLTAPSGTSSASLATQVSSLLSPSTQVTGFGSSSFNFLMSVYSNFTNFAAVGRQVFSRFGVLGFLTFSPVGPFNAISGAGLPSAGLGKAAALGALSVPPTWATATAQSEPVTLSLSASNVSAAPAATVDVTAGTAFQEAMMGTISGRGACAHATYYRDNEKKDDGDGKEKWAEGFAASGLVTASGWLATSWAYTNRRRYRSHRAYL</sequence>
<protein>
    <submittedName>
        <fullName evidence="3">PPE family protein</fullName>
    </submittedName>
</protein>
<gene>
    <name evidence="3" type="ORF">M5I08_13355</name>
</gene>
<dbReference type="EMBL" id="CP097320">
    <property type="protein sequence ID" value="UQX09413.1"/>
    <property type="molecule type" value="Genomic_DNA"/>
</dbReference>
<dbReference type="Pfam" id="PF12484">
    <property type="entry name" value="PPE-SVP"/>
    <property type="match status" value="1"/>
</dbReference>
<evidence type="ECO:0000259" key="1">
    <source>
        <dbReference type="Pfam" id="PF00823"/>
    </source>
</evidence>
<proteinExistence type="predicted"/>
<evidence type="ECO:0000313" key="4">
    <source>
        <dbReference type="Proteomes" id="UP001056610"/>
    </source>
</evidence>
<dbReference type="InterPro" id="IPR022171">
    <property type="entry name" value="PPE_C"/>
</dbReference>
<reference evidence="3" key="1">
    <citation type="submission" date="2022-05" db="EMBL/GenBank/DDBJ databases">
        <title>A methanotrophic Mycobacterium dominates a cave microbial ecosystem.</title>
        <authorList>
            <person name="Van Spanning R.J.M."/>
            <person name="Guan Q."/>
            <person name="Melkonian C."/>
            <person name="Gallant J."/>
            <person name="Polerecky L."/>
            <person name="Flot J.-F."/>
            <person name="Brandt B.W."/>
            <person name="Braster M."/>
            <person name="Iturbe Espinoza P."/>
            <person name="Aerts J."/>
            <person name="Meima-Franke M."/>
            <person name="Piersma S.R."/>
            <person name="Bunduc C."/>
            <person name="Ummels R."/>
            <person name="Pain A."/>
            <person name="Fleming E.J."/>
            <person name="van der Wel N."/>
            <person name="Gherman V.D."/>
            <person name="Sarbu S.M."/>
            <person name="Bodelier P.L.E."/>
            <person name="Bitter W."/>
        </authorList>
    </citation>
    <scope>NUCLEOTIDE SEQUENCE</scope>
    <source>
        <strain evidence="3">Sulfur Cave</strain>
    </source>
</reference>
<dbReference type="PANTHER" id="PTHR46766">
    <property type="entry name" value="GLUTAMINE-RICH PROTEIN 2"/>
    <property type="match status" value="1"/>
</dbReference>
<accession>A0ABY4QGD6</accession>